<evidence type="ECO:0000313" key="2">
    <source>
        <dbReference type="EMBL" id="SHO80512.1"/>
    </source>
</evidence>
<keyword evidence="1" id="KW-0472">Membrane</keyword>
<feature type="transmembrane region" description="Helical" evidence="1">
    <location>
        <begin position="12"/>
        <end position="32"/>
    </location>
</feature>
<gene>
    <name evidence="2" type="ORF">MNB_SV-15-1380</name>
</gene>
<keyword evidence="1" id="KW-1133">Transmembrane helix</keyword>
<sequence>MVVLHHKGVAMIELIFAIVIMAIVLLSAPTLINQSVKSSFVGFQQESINAIATHMNLILTKNWDVGNANPDVLPVILTVNAGDDDLNMVNLTTARRAGTDMTSNRSFVSTMGGTIAASPSSNFGKDKDTIGTELDDIDDYNDYVTTLKGDAIGGGVNYIDVGITIKTTVSYGSDKPSDGKGYINSEKISFNNPFGNTLLDSTNIKLISAVLTNPDSADELKKNIRLSAFMCNIGTYTLAIRDGM</sequence>
<keyword evidence="1" id="KW-0812">Transmembrane</keyword>
<reference evidence="2" key="1">
    <citation type="submission" date="2016-10" db="EMBL/GenBank/DDBJ databases">
        <authorList>
            <person name="de Groot N.N."/>
        </authorList>
    </citation>
    <scope>NUCLEOTIDE SEQUENCE</scope>
</reference>
<dbReference type="AlphaFoldDB" id="A0A1W1EI85"/>
<dbReference type="EMBL" id="FRYL01000011">
    <property type="protein sequence ID" value="SHO80512.1"/>
    <property type="molecule type" value="Genomic_DNA"/>
</dbReference>
<evidence type="ECO:0000256" key="1">
    <source>
        <dbReference type="SAM" id="Phobius"/>
    </source>
</evidence>
<protein>
    <submittedName>
        <fullName evidence="2">Uncharacterized protein</fullName>
    </submittedName>
</protein>
<organism evidence="2">
    <name type="scientific">hydrothermal vent metagenome</name>
    <dbReference type="NCBI Taxonomy" id="652676"/>
    <lineage>
        <taxon>unclassified sequences</taxon>
        <taxon>metagenomes</taxon>
        <taxon>ecological metagenomes</taxon>
    </lineage>
</organism>
<name>A0A1W1EI85_9ZZZZ</name>
<accession>A0A1W1EI85</accession>
<proteinExistence type="predicted"/>